<reference evidence="2 3" key="1">
    <citation type="submission" date="2014-11" db="EMBL/GenBank/DDBJ databases">
        <title>Symbiosis island explosion on the genome of extra-slow-growing strains of soybean bradyrhizobia with massive insertion sequences.</title>
        <authorList>
            <person name="Iida T."/>
            <person name="Minamisawa K."/>
        </authorList>
    </citation>
    <scope>NUCLEOTIDE SEQUENCE [LARGE SCALE GENOMIC DNA]</scope>
    <source>
        <strain evidence="2 3">NK6</strain>
    </source>
</reference>
<name>A0A0E4FQH0_9BRAD</name>
<evidence type="ECO:0000256" key="1">
    <source>
        <dbReference type="SAM" id="MobiDB-lite"/>
    </source>
</evidence>
<dbReference type="AlphaFoldDB" id="A0A0E4FQH0"/>
<gene>
    <name evidence="2" type="ORF">NK6_284</name>
</gene>
<protein>
    <submittedName>
        <fullName evidence="2">Uncharacterized protein</fullName>
    </submittedName>
</protein>
<accession>A0A0E4FQH0</accession>
<organism evidence="2 3">
    <name type="scientific">Bradyrhizobium diazoefficiens</name>
    <dbReference type="NCBI Taxonomy" id="1355477"/>
    <lineage>
        <taxon>Bacteria</taxon>
        <taxon>Pseudomonadati</taxon>
        <taxon>Pseudomonadota</taxon>
        <taxon>Alphaproteobacteria</taxon>
        <taxon>Hyphomicrobiales</taxon>
        <taxon>Nitrobacteraceae</taxon>
        <taxon>Bradyrhizobium</taxon>
    </lineage>
</organism>
<proteinExistence type="predicted"/>
<dbReference type="Proteomes" id="UP000063308">
    <property type="component" value="Chromosome"/>
</dbReference>
<sequence>MSGFSDGIEFIHTPTKQAGRAMPDRGRMTAETT</sequence>
<dbReference type="EMBL" id="AP014685">
    <property type="protein sequence ID" value="BAR53472.1"/>
    <property type="molecule type" value="Genomic_DNA"/>
</dbReference>
<feature type="compositionally biased region" description="Basic and acidic residues" evidence="1">
    <location>
        <begin position="22"/>
        <end position="33"/>
    </location>
</feature>
<feature type="region of interest" description="Disordered" evidence="1">
    <location>
        <begin position="1"/>
        <end position="33"/>
    </location>
</feature>
<evidence type="ECO:0000313" key="3">
    <source>
        <dbReference type="Proteomes" id="UP000063308"/>
    </source>
</evidence>
<evidence type="ECO:0000313" key="2">
    <source>
        <dbReference type="EMBL" id="BAR53472.1"/>
    </source>
</evidence>